<dbReference type="OrthoDB" id="5145609at2759"/>
<proteinExistence type="predicted"/>
<gene>
    <name evidence="2" type="ORF">CEP54_006573</name>
</gene>
<evidence type="ECO:0000313" key="2">
    <source>
        <dbReference type="EMBL" id="RSL60772.1"/>
    </source>
</evidence>
<sequence>MQSLIQRSIGIGELITEGLQFRAGASMLRISKTNVESLSNLIKIAKQGEIEEVLVRKTSINTASLAFVATVYLPATLLSAIFSSDLVVSDGGHFMIAPEFWKFVVILIPMTIITFGIMKSSQSFWARSHRKHVQSSSEKDRNGHV</sequence>
<accession>A0A428Q6B1</accession>
<dbReference type="EMBL" id="NKCI01000056">
    <property type="protein sequence ID" value="RSL60772.1"/>
    <property type="molecule type" value="Genomic_DNA"/>
</dbReference>
<evidence type="ECO:0000256" key="1">
    <source>
        <dbReference type="SAM" id="Phobius"/>
    </source>
</evidence>
<dbReference type="AlphaFoldDB" id="A0A428Q6B1"/>
<keyword evidence="3" id="KW-1185">Reference proteome</keyword>
<name>A0A428Q6B1_9HYPO</name>
<protein>
    <submittedName>
        <fullName evidence="2">Uncharacterized protein</fullName>
    </submittedName>
</protein>
<comment type="caution">
    <text evidence="2">The sequence shown here is derived from an EMBL/GenBank/DDBJ whole genome shotgun (WGS) entry which is preliminary data.</text>
</comment>
<feature type="transmembrane region" description="Helical" evidence="1">
    <location>
        <begin position="65"/>
        <end position="88"/>
    </location>
</feature>
<evidence type="ECO:0000313" key="3">
    <source>
        <dbReference type="Proteomes" id="UP000288168"/>
    </source>
</evidence>
<reference evidence="2 3" key="1">
    <citation type="submission" date="2017-06" db="EMBL/GenBank/DDBJ databases">
        <title>Comparative genomic analysis of Ambrosia Fusariam Clade fungi.</title>
        <authorList>
            <person name="Stajich J.E."/>
            <person name="Carrillo J."/>
            <person name="Kijimoto T."/>
            <person name="Eskalen A."/>
            <person name="O'Donnell K."/>
            <person name="Kasson M."/>
        </authorList>
    </citation>
    <scope>NUCLEOTIDE SEQUENCE [LARGE SCALE GENOMIC DNA]</scope>
    <source>
        <strain evidence="2 3">NRRL62584</strain>
    </source>
</reference>
<organism evidence="2 3">
    <name type="scientific">Fusarium duplospermum</name>
    <dbReference type="NCBI Taxonomy" id="1325734"/>
    <lineage>
        <taxon>Eukaryota</taxon>
        <taxon>Fungi</taxon>
        <taxon>Dikarya</taxon>
        <taxon>Ascomycota</taxon>
        <taxon>Pezizomycotina</taxon>
        <taxon>Sordariomycetes</taxon>
        <taxon>Hypocreomycetidae</taxon>
        <taxon>Hypocreales</taxon>
        <taxon>Nectriaceae</taxon>
        <taxon>Fusarium</taxon>
        <taxon>Fusarium solani species complex</taxon>
    </lineage>
</organism>
<dbReference type="Proteomes" id="UP000288168">
    <property type="component" value="Unassembled WGS sequence"/>
</dbReference>
<feature type="transmembrane region" description="Helical" evidence="1">
    <location>
        <begin position="100"/>
        <end position="118"/>
    </location>
</feature>
<keyword evidence="1" id="KW-1133">Transmembrane helix</keyword>
<keyword evidence="1" id="KW-0812">Transmembrane</keyword>
<keyword evidence="1" id="KW-0472">Membrane</keyword>